<dbReference type="AlphaFoldDB" id="A0A015ICU0"/>
<dbReference type="Gene3D" id="1.10.510.10">
    <property type="entry name" value="Transferase(Phosphotransferase) domain 1"/>
    <property type="match status" value="1"/>
</dbReference>
<feature type="region of interest" description="Disordered" evidence="1">
    <location>
        <begin position="388"/>
        <end position="424"/>
    </location>
</feature>
<dbReference type="InterPro" id="IPR051681">
    <property type="entry name" value="Ser/Thr_Kinases-Pseudokinases"/>
</dbReference>
<dbReference type="GO" id="GO:0004674">
    <property type="term" value="F:protein serine/threonine kinase activity"/>
    <property type="evidence" value="ECO:0007669"/>
    <property type="project" value="TreeGrafter"/>
</dbReference>
<dbReference type="EMBL" id="JEMT01029636">
    <property type="protein sequence ID" value="EXX51655.1"/>
    <property type="molecule type" value="Genomic_DNA"/>
</dbReference>
<dbReference type="PROSITE" id="PS50011">
    <property type="entry name" value="PROTEIN_KINASE_DOM"/>
    <property type="match status" value="1"/>
</dbReference>
<dbReference type="PANTHER" id="PTHR44329">
    <property type="entry name" value="SERINE/THREONINE-PROTEIN KINASE TNNI3K-RELATED"/>
    <property type="match status" value="1"/>
</dbReference>
<dbReference type="SUPFAM" id="SSF56112">
    <property type="entry name" value="Protein kinase-like (PK-like)"/>
    <property type="match status" value="1"/>
</dbReference>
<gene>
    <name evidence="3" type="ORF">RirG_260030</name>
</gene>
<accession>A0A015ICU0</accession>
<dbReference type="InterPro" id="IPR000719">
    <property type="entry name" value="Prot_kinase_dom"/>
</dbReference>
<feature type="compositionally biased region" description="Acidic residues" evidence="1">
    <location>
        <begin position="414"/>
        <end position="424"/>
    </location>
</feature>
<dbReference type="Pfam" id="PF07714">
    <property type="entry name" value="PK_Tyr_Ser-Thr"/>
    <property type="match status" value="1"/>
</dbReference>
<protein>
    <submittedName>
        <fullName evidence="3">Cla4p</fullName>
    </submittedName>
</protein>
<dbReference type="Proteomes" id="UP000022910">
    <property type="component" value="Unassembled WGS sequence"/>
</dbReference>
<keyword evidence="4" id="KW-1185">Reference proteome</keyword>
<organism evidence="3 4">
    <name type="scientific">Rhizophagus irregularis (strain DAOM 197198w)</name>
    <name type="common">Glomus intraradices</name>
    <dbReference type="NCBI Taxonomy" id="1432141"/>
    <lineage>
        <taxon>Eukaryota</taxon>
        <taxon>Fungi</taxon>
        <taxon>Fungi incertae sedis</taxon>
        <taxon>Mucoromycota</taxon>
        <taxon>Glomeromycotina</taxon>
        <taxon>Glomeromycetes</taxon>
        <taxon>Glomerales</taxon>
        <taxon>Glomeraceae</taxon>
        <taxon>Rhizophagus</taxon>
    </lineage>
</organism>
<dbReference type="OrthoDB" id="5979581at2759"/>
<reference evidence="3 4" key="1">
    <citation type="submission" date="2014-02" db="EMBL/GenBank/DDBJ databases">
        <title>Single nucleus genome sequencing reveals high similarity among nuclei of an endomycorrhizal fungus.</title>
        <authorList>
            <person name="Lin K."/>
            <person name="Geurts R."/>
            <person name="Zhang Z."/>
            <person name="Limpens E."/>
            <person name="Saunders D.G."/>
            <person name="Mu D."/>
            <person name="Pang E."/>
            <person name="Cao H."/>
            <person name="Cha H."/>
            <person name="Lin T."/>
            <person name="Zhou Q."/>
            <person name="Shang Y."/>
            <person name="Li Y."/>
            <person name="Ivanov S."/>
            <person name="Sharma T."/>
            <person name="Velzen R.V."/>
            <person name="Ruijter N.D."/>
            <person name="Aanen D.K."/>
            <person name="Win J."/>
            <person name="Kamoun S."/>
            <person name="Bisseling T."/>
            <person name="Huang S."/>
        </authorList>
    </citation>
    <scope>NUCLEOTIDE SEQUENCE [LARGE SCALE GENOMIC DNA]</scope>
    <source>
        <strain evidence="4">DAOM197198w</strain>
    </source>
</reference>
<feature type="domain" description="Protein kinase" evidence="2">
    <location>
        <begin position="18"/>
        <end position="289"/>
    </location>
</feature>
<evidence type="ECO:0000259" key="2">
    <source>
        <dbReference type="PROSITE" id="PS50011"/>
    </source>
</evidence>
<comment type="caution">
    <text evidence="3">The sequence shown here is derived from an EMBL/GenBank/DDBJ whole genome shotgun (WGS) entry which is preliminary data.</text>
</comment>
<evidence type="ECO:0000313" key="4">
    <source>
        <dbReference type="Proteomes" id="UP000022910"/>
    </source>
</evidence>
<dbReference type="InterPro" id="IPR001245">
    <property type="entry name" value="Ser-Thr/Tyr_kinase_cat_dom"/>
</dbReference>
<feature type="compositionally biased region" description="Basic and acidic residues" evidence="1">
    <location>
        <begin position="395"/>
        <end position="405"/>
    </location>
</feature>
<dbReference type="GO" id="GO:0005524">
    <property type="term" value="F:ATP binding"/>
    <property type="evidence" value="ECO:0007669"/>
    <property type="project" value="InterPro"/>
</dbReference>
<evidence type="ECO:0000313" key="3">
    <source>
        <dbReference type="EMBL" id="EXX51655.1"/>
    </source>
</evidence>
<dbReference type="HOGENOM" id="CLU_000288_7_34_1"/>
<dbReference type="InterPro" id="IPR011009">
    <property type="entry name" value="Kinase-like_dom_sf"/>
</dbReference>
<proteinExistence type="predicted"/>
<name>A0A015ICU0_RHIIW</name>
<sequence length="424" mass="49692">MKTIYPKLIPEWIPYNKLQNIKYLTKGGFSEIYTAVWIDGNFIEWDSERQQLKRFGKHIVVLKKLENVENANQSWIEEAKSHVNISNKWGDIVQCFGLTQDPSNGNYMLVMQYMNIDLRKYLQQNHNQLTWKERIQIITDITFALRRIHDENAIHRDLHSGNILFKRGRFDISDLGFCGPADKPLKSIYGNLPYIAPEVIIGKEQTFKSDIYSIAMLMWEVSSGQPPFIDCEHDYDLAMNIVNGIRPKIVPGTPLEYKNLMKQCWDADPSKRPDINTLEKKMREINLFYQSKSNELTQPEENNNFEMENYTNSSKLFTSKLHQFDNLPEPRNATEEEQEAFHSNKSYDFQIPNNIDDFNKLSSKKNSISKTSSIFKDTQNDYKIEAMQQQKMNHHIKDNDKDEAHNNPNLHSEEQDELELPEDI</sequence>
<evidence type="ECO:0000256" key="1">
    <source>
        <dbReference type="SAM" id="MobiDB-lite"/>
    </source>
</evidence>